<dbReference type="RefSeq" id="WP_381507325.1">
    <property type="nucleotide sequence ID" value="NZ_JBHUOM010000025.1"/>
</dbReference>
<keyword evidence="2" id="KW-1185">Reference proteome</keyword>
<sequence length="197" mass="22848">MRIEGIRFHYQIKQVRSAFAKMDCQDTDQLMTTYQLSFAFLKQLLKVGLLSLSNGVYCKGERWTYEPDMSLEKFLAISRSNSVESVAEQLIKPTIKNRQLVLDIPVIQPSLEQALKPRRNLVMNLTFTGRNESGVISWYSRHASKVIDSDKQEVLEVKGKIYRVIDLEEHLGKALLDFFEGSLQLTVRRRSKKDRTY</sequence>
<gene>
    <name evidence="1" type="ORF">ACFS25_26625</name>
</gene>
<proteinExistence type="predicted"/>
<protein>
    <recommendedName>
        <fullName evidence="3">WYL domain-containing protein</fullName>
    </recommendedName>
</protein>
<reference evidence="2" key="1">
    <citation type="journal article" date="2019" name="Int. J. Syst. Evol. Microbiol.">
        <title>The Global Catalogue of Microorganisms (GCM) 10K type strain sequencing project: providing services to taxonomists for standard genome sequencing and annotation.</title>
        <authorList>
            <consortium name="The Broad Institute Genomics Platform"/>
            <consortium name="The Broad Institute Genome Sequencing Center for Infectious Disease"/>
            <person name="Wu L."/>
            <person name="Ma J."/>
        </authorList>
    </citation>
    <scope>NUCLEOTIDE SEQUENCE [LARGE SCALE GENOMIC DNA]</scope>
    <source>
        <strain evidence="2">KCTC 52490</strain>
    </source>
</reference>
<evidence type="ECO:0000313" key="2">
    <source>
        <dbReference type="Proteomes" id="UP001597512"/>
    </source>
</evidence>
<name>A0ABW6AQ23_9BACT</name>
<dbReference type="EMBL" id="JBHUOM010000025">
    <property type="protein sequence ID" value="MFD2937376.1"/>
    <property type="molecule type" value="Genomic_DNA"/>
</dbReference>
<comment type="caution">
    <text evidence="1">The sequence shown here is derived from an EMBL/GenBank/DDBJ whole genome shotgun (WGS) entry which is preliminary data.</text>
</comment>
<dbReference type="Proteomes" id="UP001597512">
    <property type="component" value="Unassembled WGS sequence"/>
</dbReference>
<evidence type="ECO:0008006" key="3">
    <source>
        <dbReference type="Google" id="ProtNLM"/>
    </source>
</evidence>
<accession>A0ABW6AQ23</accession>
<organism evidence="1 2">
    <name type="scientific">Spirosoma flavum</name>
    <dbReference type="NCBI Taxonomy" id="2048557"/>
    <lineage>
        <taxon>Bacteria</taxon>
        <taxon>Pseudomonadati</taxon>
        <taxon>Bacteroidota</taxon>
        <taxon>Cytophagia</taxon>
        <taxon>Cytophagales</taxon>
        <taxon>Cytophagaceae</taxon>
        <taxon>Spirosoma</taxon>
    </lineage>
</organism>
<evidence type="ECO:0000313" key="1">
    <source>
        <dbReference type="EMBL" id="MFD2937376.1"/>
    </source>
</evidence>